<keyword evidence="3" id="KW-1185">Reference proteome</keyword>
<name>A0ABR3XIW1_9PEZI</name>
<gene>
    <name evidence="2" type="ORF">Daus18300_003050</name>
</gene>
<reference evidence="2 3" key="1">
    <citation type="journal article" date="2024" name="IMA Fungus">
        <title>IMA Genome - F19 : A genome assembly and annotation guide to empower mycologists, including annotated draft genome sequences of Ceratocystis pirilliformis, Diaporthe australafricana, Fusarium ophioides, Paecilomyces lecythidis, and Sporothrix stenoceras.</title>
        <authorList>
            <person name="Aylward J."/>
            <person name="Wilson A.M."/>
            <person name="Visagie C.M."/>
            <person name="Spraker J."/>
            <person name="Barnes I."/>
            <person name="Buitendag C."/>
            <person name="Ceriani C."/>
            <person name="Del Mar Angel L."/>
            <person name="du Plessis D."/>
            <person name="Fuchs T."/>
            <person name="Gasser K."/>
            <person name="Kramer D."/>
            <person name="Li W."/>
            <person name="Munsamy K."/>
            <person name="Piso A."/>
            <person name="Price J.L."/>
            <person name="Sonnekus B."/>
            <person name="Thomas C."/>
            <person name="van der Nest A."/>
            <person name="van Dijk A."/>
            <person name="van Heerden A."/>
            <person name="van Vuuren N."/>
            <person name="Yilmaz N."/>
            <person name="Duong T.A."/>
            <person name="van der Merwe N.A."/>
            <person name="Wingfield M.J."/>
            <person name="Wingfield B.D."/>
        </authorList>
    </citation>
    <scope>NUCLEOTIDE SEQUENCE [LARGE SCALE GENOMIC DNA]</scope>
    <source>
        <strain evidence="2 3">CMW 18300</strain>
    </source>
</reference>
<dbReference type="PANTHER" id="PTHR31606:SF1">
    <property type="entry name" value="WW DOMAIN BINDING PROTEIN 2, ISOFORM E"/>
    <property type="match status" value="1"/>
</dbReference>
<evidence type="ECO:0000256" key="1">
    <source>
        <dbReference type="SAM" id="MobiDB-lite"/>
    </source>
</evidence>
<dbReference type="SUPFAM" id="SSF50729">
    <property type="entry name" value="PH domain-like"/>
    <property type="match status" value="1"/>
</dbReference>
<organism evidence="2 3">
    <name type="scientific">Diaporthe australafricana</name>
    <dbReference type="NCBI Taxonomy" id="127596"/>
    <lineage>
        <taxon>Eukaryota</taxon>
        <taxon>Fungi</taxon>
        <taxon>Dikarya</taxon>
        <taxon>Ascomycota</taxon>
        <taxon>Pezizomycotina</taxon>
        <taxon>Sordariomycetes</taxon>
        <taxon>Sordariomycetidae</taxon>
        <taxon>Diaporthales</taxon>
        <taxon>Diaporthaceae</taxon>
        <taxon>Diaporthe</taxon>
    </lineage>
</organism>
<proteinExistence type="predicted"/>
<accession>A0ABR3XIW1</accession>
<evidence type="ECO:0000313" key="3">
    <source>
        <dbReference type="Proteomes" id="UP001583177"/>
    </source>
</evidence>
<dbReference type="InterPro" id="IPR044852">
    <property type="entry name" value="WBP2-like"/>
</dbReference>
<protein>
    <submittedName>
        <fullName evidence="2">Uncharacterized protein</fullName>
    </submittedName>
</protein>
<sequence>MSINWVMLGQQGEIQPLEDEQILLKTPGYVSLELSVPKALRTANSNFNVKCDSGVAYVTNRRIIYLAEQPTETFQSFSAFILDTYDPQPRAGGLLGFGAWRWRAEAKPRAGGGIPGDVPRIEILLIFNHGGVEGFHSKYSLMFERLQHARDVARETGTRITVHDDDLPPYSAAGSGAPEQSAPLQPAQSSPTSTSTETQIQAQAQTQTQQPQPTPNEPPPDYDEAQAQAVEQQFEERDRQDAERAQ</sequence>
<feature type="compositionally biased region" description="Low complexity" evidence="1">
    <location>
        <begin position="177"/>
        <end position="211"/>
    </location>
</feature>
<feature type="compositionally biased region" description="Basic and acidic residues" evidence="1">
    <location>
        <begin position="234"/>
        <end position="246"/>
    </location>
</feature>
<dbReference type="EMBL" id="JAWRVE010000018">
    <property type="protein sequence ID" value="KAL1875859.1"/>
    <property type="molecule type" value="Genomic_DNA"/>
</dbReference>
<feature type="region of interest" description="Disordered" evidence="1">
    <location>
        <begin position="158"/>
        <end position="246"/>
    </location>
</feature>
<comment type="caution">
    <text evidence="2">The sequence shown here is derived from an EMBL/GenBank/DDBJ whole genome shotgun (WGS) entry which is preliminary data.</text>
</comment>
<dbReference type="PANTHER" id="PTHR31606">
    <property type="entry name" value="WW DOMAIN BINDING PROTEIN 2, ISOFORM E"/>
    <property type="match status" value="1"/>
</dbReference>
<dbReference type="Proteomes" id="UP001583177">
    <property type="component" value="Unassembled WGS sequence"/>
</dbReference>
<evidence type="ECO:0000313" key="2">
    <source>
        <dbReference type="EMBL" id="KAL1875859.1"/>
    </source>
</evidence>